<feature type="region of interest" description="Disordered" evidence="1">
    <location>
        <begin position="114"/>
        <end position="136"/>
    </location>
</feature>
<evidence type="ECO:0000256" key="1">
    <source>
        <dbReference type="SAM" id="MobiDB-lite"/>
    </source>
</evidence>
<feature type="non-terminal residue" evidence="2">
    <location>
        <position position="1"/>
    </location>
</feature>
<reference evidence="2 3" key="1">
    <citation type="journal article" date="2024" name="BMC Genomics">
        <title>Genome assembly of redclaw crayfish (Cherax quadricarinatus) provides insights into its immune adaptation and hypoxia tolerance.</title>
        <authorList>
            <person name="Liu Z."/>
            <person name="Zheng J."/>
            <person name="Li H."/>
            <person name="Fang K."/>
            <person name="Wang S."/>
            <person name="He J."/>
            <person name="Zhou D."/>
            <person name="Weng S."/>
            <person name="Chi M."/>
            <person name="Gu Z."/>
            <person name="He J."/>
            <person name="Li F."/>
            <person name="Wang M."/>
        </authorList>
    </citation>
    <scope>NUCLEOTIDE SEQUENCE [LARGE SCALE GENOMIC DNA]</scope>
    <source>
        <strain evidence="2">ZL_2023a</strain>
    </source>
</reference>
<dbReference type="AlphaFoldDB" id="A0AAW0W2V3"/>
<comment type="caution">
    <text evidence="2">The sequence shown here is derived from an EMBL/GenBank/DDBJ whole genome shotgun (WGS) entry which is preliminary data.</text>
</comment>
<dbReference type="EMBL" id="JARKIK010000089">
    <property type="protein sequence ID" value="KAK8723496.1"/>
    <property type="molecule type" value="Genomic_DNA"/>
</dbReference>
<gene>
    <name evidence="2" type="ORF">OTU49_011740</name>
</gene>
<protein>
    <submittedName>
        <fullName evidence="2">Uncharacterized protein</fullName>
    </submittedName>
</protein>
<sequence length="136" mass="15863">NLESYIVRWLFCGTSVCTMSKEDASEDLESLKRQQAETRFKLNLANRHISTLYTQVQDLEVQFKTAIKHKKHSARYNLRQKLAVIMGLKIVYLNYCSVKSQELERINQKLQSFTGREEEAMDTDSNEEPNLAILEM</sequence>
<organism evidence="2 3">
    <name type="scientific">Cherax quadricarinatus</name>
    <name type="common">Australian red claw crayfish</name>
    <dbReference type="NCBI Taxonomy" id="27406"/>
    <lineage>
        <taxon>Eukaryota</taxon>
        <taxon>Metazoa</taxon>
        <taxon>Ecdysozoa</taxon>
        <taxon>Arthropoda</taxon>
        <taxon>Crustacea</taxon>
        <taxon>Multicrustacea</taxon>
        <taxon>Malacostraca</taxon>
        <taxon>Eumalacostraca</taxon>
        <taxon>Eucarida</taxon>
        <taxon>Decapoda</taxon>
        <taxon>Pleocyemata</taxon>
        <taxon>Astacidea</taxon>
        <taxon>Parastacoidea</taxon>
        <taxon>Parastacidae</taxon>
        <taxon>Cherax</taxon>
    </lineage>
</organism>
<accession>A0AAW0W2V3</accession>
<keyword evidence="3" id="KW-1185">Reference proteome</keyword>
<evidence type="ECO:0000313" key="2">
    <source>
        <dbReference type="EMBL" id="KAK8723496.1"/>
    </source>
</evidence>
<name>A0AAW0W2V3_CHEQU</name>
<evidence type="ECO:0000313" key="3">
    <source>
        <dbReference type="Proteomes" id="UP001445076"/>
    </source>
</evidence>
<dbReference type="Proteomes" id="UP001445076">
    <property type="component" value="Unassembled WGS sequence"/>
</dbReference>
<proteinExistence type="predicted"/>